<dbReference type="PANTHER" id="PTHR43364">
    <property type="entry name" value="NADH-SPECIFIC METHYLGLYOXAL REDUCTASE-RELATED"/>
    <property type="match status" value="1"/>
</dbReference>
<dbReference type="CDD" id="cd19094">
    <property type="entry name" value="AKR_Tas-like"/>
    <property type="match status" value="1"/>
</dbReference>
<organism evidence="3 4">
    <name type="scientific">Agarivorans albus MKT 106</name>
    <dbReference type="NCBI Taxonomy" id="1331007"/>
    <lineage>
        <taxon>Bacteria</taxon>
        <taxon>Pseudomonadati</taxon>
        <taxon>Pseudomonadota</taxon>
        <taxon>Gammaproteobacteria</taxon>
        <taxon>Alteromonadales</taxon>
        <taxon>Alteromonadaceae</taxon>
        <taxon>Agarivorans</taxon>
    </lineage>
</organism>
<dbReference type="SUPFAM" id="SSF51430">
    <property type="entry name" value="NAD(P)-linked oxidoreductase"/>
    <property type="match status" value="1"/>
</dbReference>
<reference evidence="3" key="1">
    <citation type="journal article" date="2013" name="Genome Announc.">
        <title>Draft Genome Sequence of Agarivorans albus Strain MKT 106T, an Agarolytic Marine Bacterium.</title>
        <authorList>
            <person name="Yasuike M."/>
            <person name="Nakamura Y."/>
            <person name="Kai W."/>
            <person name="Fujiwara A."/>
            <person name="Fukui Y."/>
            <person name="Satomi M."/>
            <person name="Sano M."/>
        </authorList>
    </citation>
    <scope>NUCLEOTIDE SEQUENCE [LARGE SCALE GENOMIC DNA]</scope>
</reference>
<proteinExistence type="predicted"/>
<name>R9PJF2_AGAAL</name>
<dbReference type="AlphaFoldDB" id="R9PJF2"/>
<dbReference type="Proteomes" id="UP000014461">
    <property type="component" value="Unassembled WGS sequence"/>
</dbReference>
<feature type="domain" description="NADP-dependent oxidoreductase" evidence="2">
    <location>
        <begin position="28"/>
        <end position="353"/>
    </location>
</feature>
<dbReference type="EMBL" id="BARX01000008">
    <property type="protein sequence ID" value="GAD01487.1"/>
    <property type="molecule type" value="Genomic_DNA"/>
</dbReference>
<evidence type="ECO:0000313" key="3">
    <source>
        <dbReference type="EMBL" id="GAD01487.1"/>
    </source>
</evidence>
<keyword evidence="1" id="KW-0560">Oxidoreductase</keyword>
<dbReference type="Gene3D" id="3.20.20.100">
    <property type="entry name" value="NADP-dependent oxidoreductase domain"/>
    <property type="match status" value="1"/>
</dbReference>
<dbReference type="Pfam" id="PF00248">
    <property type="entry name" value="Aldo_ket_red"/>
    <property type="match status" value="1"/>
</dbReference>
<dbReference type="STRING" id="1331007.AALB_1567"/>
<sequence>MPYLLTLINGPNMNFSKLGSSNLSVSRVCLGSMTWGLQNNQQDANQQIDYALSQGVNFIDTAEMYAVPPSPDTYGKTEAIIGNWLAANKQKRNDVIIATKIAGAGLPWVRNGGPINGEEVVAAVDASLKRLQTDYIDLYQLHWPNRSTPHFGKHWPNHIQPTAIDAADHQAQMLDILQGLQRCVEAGKIRHCGLSDDTPWGINTYLKLSEQHNLPRMVSIQNEFSLLHAKDWPYLIENCVQEDIAYLPWSPLAGGMLSGKYANGARPEGSRWTFMQRNGIFRDTELAHQAVAAYADLAAHYGYTPAQLALAWCDQVDGVSSTIIGATSMQQLEEDIAAFAMPLSEKAMADIGEVFKRYPAPY</sequence>
<evidence type="ECO:0000313" key="4">
    <source>
        <dbReference type="Proteomes" id="UP000014461"/>
    </source>
</evidence>
<evidence type="ECO:0000259" key="2">
    <source>
        <dbReference type="Pfam" id="PF00248"/>
    </source>
</evidence>
<dbReference type="GO" id="GO:0016491">
    <property type="term" value="F:oxidoreductase activity"/>
    <property type="evidence" value="ECO:0007669"/>
    <property type="project" value="UniProtKB-KW"/>
</dbReference>
<dbReference type="PANTHER" id="PTHR43364:SF4">
    <property type="entry name" value="NAD(P)-LINKED OXIDOREDUCTASE SUPERFAMILY PROTEIN"/>
    <property type="match status" value="1"/>
</dbReference>
<gene>
    <name evidence="3" type="ORF">AALB_1567</name>
</gene>
<evidence type="ECO:0000256" key="1">
    <source>
        <dbReference type="ARBA" id="ARBA00023002"/>
    </source>
</evidence>
<keyword evidence="4" id="KW-1185">Reference proteome</keyword>
<comment type="caution">
    <text evidence="3">The sequence shown here is derived from an EMBL/GenBank/DDBJ whole genome shotgun (WGS) entry which is preliminary data.</text>
</comment>
<protein>
    <submittedName>
        <fullName evidence="3">Aldo/keto reductase</fullName>
    </submittedName>
</protein>
<accession>R9PJF2</accession>
<dbReference type="InterPro" id="IPR036812">
    <property type="entry name" value="NAD(P)_OxRdtase_dom_sf"/>
</dbReference>
<dbReference type="InterPro" id="IPR050523">
    <property type="entry name" value="AKR_Detox_Biosynth"/>
</dbReference>
<dbReference type="InterPro" id="IPR023210">
    <property type="entry name" value="NADP_OxRdtase_dom"/>
</dbReference>